<feature type="domain" description="Phosphomannose isomerase type I helical insertion" evidence="17">
    <location>
        <begin position="165"/>
        <end position="257"/>
    </location>
</feature>
<feature type="binding site" evidence="13">
    <location>
        <position position="132"/>
    </location>
    <ligand>
        <name>Zn(2+)</name>
        <dbReference type="ChEBI" id="CHEBI:29105"/>
    </ligand>
</feature>
<dbReference type="FunFam" id="1.10.441.10:FF:000001">
    <property type="entry name" value="Mannose-6-phosphate isomerase"/>
    <property type="match status" value="1"/>
</dbReference>
<sequence length="422" mass="46513">MTAHAPIIRLDCKSQSYDWGKLGKDSKVAELAAASPEFAAKENTPYAELWMGTHPNGPSKVFDTDTPLKTILNATNLTEKLHQEYSGDLPFLFKVLSIRKALSIQAHPDKKLAGDLHARFPDIYKDPNHKPEMAIALTPFEAFINFRPLKEIKANLTQFPEFRDLIGDAVSKQFEVQVDKAGESTDAKDLAANKDVLKLLFKTLMESDEKALHEQLDKLITRIQADGLNTKGGLFELVYRLNEQFPKDVGVFCAFLLNHVKLSPGESIFLAANEPHAYLSGDCVECMAASDNVIRSGLTPKFKDVDTLVKCLTYNYGPADAQILHGDPYKGLKNTTLYDPPIQEFSILRTRLEKEQETVEGIAGPSVLIVTEGNGKIEYSNTGTKTVLDAKAGYVFFISAGVAVTLTGLGDGPFTSYRAFCT</sequence>
<dbReference type="RefSeq" id="XP_016608721.1">
    <property type="nucleotide sequence ID" value="XM_016752051.1"/>
</dbReference>
<dbReference type="InterPro" id="IPR016305">
    <property type="entry name" value="Mannose-6-P_Isomerase"/>
</dbReference>
<dbReference type="AlphaFoldDB" id="A0A0L0HHW7"/>
<evidence type="ECO:0000256" key="2">
    <source>
        <dbReference type="ARBA" id="ARBA00002564"/>
    </source>
</evidence>
<evidence type="ECO:0000256" key="5">
    <source>
        <dbReference type="ARBA" id="ARBA00011956"/>
    </source>
</evidence>
<dbReference type="InterPro" id="IPR011051">
    <property type="entry name" value="RmlC_Cupin_sf"/>
</dbReference>
<feature type="active site" evidence="12">
    <location>
        <position position="295"/>
    </location>
</feature>
<dbReference type="InterPro" id="IPR001250">
    <property type="entry name" value="Man6P_Isoase-1"/>
</dbReference>
<evidence type="ECO:0000259" key="17">
    <source>
        <dbReference type="Pfam" id="PF20512"/>
    </source>
</evidence>
<keyword evidence="8 13" id="KW-0862">Zinc</keyword>
<evidence type="ECO:0000256" key="3">
    <source>
        <dbReference type="ARBA" id="ARBA00004666"/>
    </source>
</evidence>
<dbReference type="UniPathway" id="UPA00126">
    <property type="reaction ID" value="UER00423"/>
</dbReference>
<evidence type="ECO:0000256" key="7">
    <source>
        <dbReference type="ARBA" id="ARBA00022723"/>
    </source>
</evidence>
<feature type="binding site" evidence="13">
    <location>
        <position position="105"/>
    </location>
    <ligand>
        <name>Zn(2+)</name>
        <dbReference type="ChEBI" id="CHEBI:29105"/>
    </ligand>
</feature>
<dbReference type="InterPro" id="IPR046457">
    <property type="entry name" value="PMI_typeI_cat"/>
</dbReference>
<evidence type="ECO:0000256" key="11">
    <source>
        <dbReference type="ARBA" id="ARBA00030762"/>
    </source>
</evidence>
<comment type="catalytic activity">
    <reaction evidence="1">
        <text>D-mannose 6-phosphate = D-fructose 6-phosphate</text>
        <dbReference type="Rhea" id="RHEA:12356"/>
        <dbReference type="ChEBI" id="CHEBI:58735"/>
        <dbReference type="ChEBI" id="CHEBI:61527"/>
        <dbReference type="EC" id="5.3.1.8"/>
    </reaction>
</comment>
<dbReference type="PIRSF" id="PIRSF001480">
    <property type="entry name" value="Mannose-6-phosphate_isomerase"/>
    <property type="match status" value="1"/>
</dbReference>
<dbReference type="NCBIfam" id="TIGR00218">
    <property type="entry name" value="manA"/>
    <property type="match status" value="1"/>
</dbReference>
<dbReference type="Proteomes" id="UP000053201">
    <property type="component" value="Unassembled WGS sequence"/>
</dbReference>
<evidence type="ECO:0000256" key="13">
    <source>
        <dbReference type="PIRSR" id="PIRSR001480-2"/>
    </source>
</evidence>
<dbReference type="InterPro" id="IPR018050">
    <property type="entry name" value="Pmannose_isomerase-type1_CS"/>
</dbReference>
<keyword evidence="7 13" id="KW-0479">Metal-binding</keyword>
<dbReference type="CDD" id="cd07011">
    <property type="entry name" value="cupin_PMI_type_I_N"/>
    <property type="match status" value="1"/>
</dbReference>
<dbReference type="GO" id="GO:0004476">
    <property type="term" value="F:mannose-6-phosphate isomerase activity"/>
    <property type="evidence" value="ECO:0007669"/>
    <property type="project" value="UniProtKB-EC"/>
</dbReference>
<evidence type="ECO:0000313" key="19">
    <source>
        <dbReference type="Proteomes" id="UP000053201"/>
    </source>
</evidence>
<dbReference type="Pfam" id="PF20511">
    <property type="entry name" value="PMI_typeI_cat"/>
    <property type="match status" value="1"/>
</dbReference>
<feature type="domain" description="Phosphomannose isomerase type I catalytic" evidence="16">
    <location>
        <begin position="7"/>
        <end position="149"/>
    </location>
</feature>
<dbReference type="InterPro" id="IPR046456">
    <property type="entry name" value="PMI_typeI_C"/>
</dbReference>
<evidence type="ECO:0000256" key="14">
    <source>
        <dbReference type="RuleBase" id="RU004189"/>
    </source>
</evidence>
<evidence type="ECO:0000256" key="12">
    <source>
        <dbReference type="PIRSR" id="PIRSR001480-1"/>
    </source>
</evidence>
<dbReference type="FunCoup" id="A0A0L0HHW7">
    <property type="interactions" value="386"/>
</dbReference>
<evidence type="ECO:0000256" key="6">
    <source>
        <dbReference type="ARBA" id="ARBA00018236"/>
    </source>
</evidence>
<organism evidence="18 19">
    <name type="scientific">Spizellomyces punctatus (strain DAOM BR117)</name>
    <dbReference type="NCBI Taxonomy" id="645134"/>
    <lineage>
        <taxon>Eukaryota</taxon>
        <taxon>Fungi</taxon>
        <taxon>Fungi incertae sedis</taxon>
        <taxon>Chytridiomycota</taxon>
        <taxon>Chytridiomycota incertae sedis</taxon>
        <taxon>Chytridiomycetes</taxon>
        <taxon>Spizellomycetales</taxon>
        <taxon>Spizellomycetaceae</taxon>
        <taxon>Spizellomyces</taxon>
    </lineage>
</organism>
<accession>A0A0L0HHW7</accession>
<dbReference type="InterPro" id="IPR046458">
    <property type="entry name" value="PMI_typeI_hel"/>
</dbReference>
<feature type="binding site" evidence="13">
    <location>
        <position position="276"/>
    </location>
    <ligand>
        <name>Zn(2+)</name>
        <dbReference type="ChEBI" id="CHEBI:29105"/>
    </ligand>
</feature>
<dbReference type="Gene3D" id="1.10.441.10">
    <property type="entry name" value="Phosphomannose Isomerase, domain 2"/>
    <property type="match status" value="1"/>
</dbReference>
<evidence type="ECO:0000259" key="15">
    <source>
        <dbReference type="Pfam" id="PF01238"/>
    </source>
</evidence>
<evidence type="ECO:0000256" key="4">
    <source>
        <dbReference type="ARBA" id="ARBA00010772"/>
    </source>
</evidence>
<dbReference type="GO" id="GO:0005829">
    <property type="term" value="C:cytosol"/>
    <property type="evidence" value="ECO:0007669"/>
    <property type="project" value="TreeGrafter"/>
</dbReference>
<dbReference type="PANTHER" id="PTHR10309">
    <property type="entry name" value="MANNOSE-6-PHOSPHATE ISOMERASE"/>
    <property type="match status" value="1"/>
</dbReference>
<dbReference type="PANTHER" id="PTHR10309:SF0">
    <property type="entry name" value="MANNOSE-6-PHOSPHATE ISOMERASE"/>
    <property type="match status" value="1"/>
</dbReference>
<keyword evidence="9 18" id="KW-0413">Isomerase</keyword>
<proteinExistence type="inferred from homology"/>
<dbReference type="EMBL" id="KQ257455">
    <property type="protein sequence ID" value="KND00682.1"/>
    <property type="molecule type" value="Genomic_DNA"/>
</dbReference>
<comment type="function">
    <text evidence="2">Involved in the synthesis of the GDP-mannose and dolichol-phosphate-mannose required for a number of critical mannosyl transfer reactions.</text>
</comment>
<dbReference type="PRINTS" id="PR00714">
    <property type="entry name" value="MAN6PISMRASE"/>
</dbReference>
<dbReference type="GO" id="GO:0005975">
    <property type="term" value="P:carbohydrate metabolic process"/>
    <property type="evidence" value="ECO:0007669"/>
    <property type="project" value="InterPro"/>
</dbReference>
<comment type="similarity">
    <text evidence="4 14">Belongs to the mannose-6-phosphate isomerase type 1 family.</text>
</comment>
<dbReference type="Gene3D" id="2.60.120.10">
    <property type="entry name" value="Jelly Rolls"/>
    <property type="match status" value="2"/>
</dbReference>
<dbReference type="EC" id="5.3.1.8" evidence="5"/>
<dbReference type="OrthoDB" id="6605218at2759"/>
<dbReference type="Pfam" id="PF01238">
    <property type="entry name" value="PMI_typeI_C"/>
    <property type="match status" value="1"/>
</dbReference>
<feature type="binding site" evidence="13">
    <location>
        <position position="107"/>
    </location>
    <ligand>
        <name>Zn(2+)</name>
        <dbReference type="ChEBI" id="CHEBI:29105"/>
    </ligand>
</feature>
<dbReference type="PROSITE" id="PS00965">
    <property type="entry name" value="PMI_I_1"/>
    <property type="match status" value="1"/>
</dbReference>
<evidence type="ECO:0000256" key="9">
    <source>
        <dbReference type="ARBA" id="ARBA00023235"/>
    </source>
</evidence>
<dbReference type="SUPFAM" id="SSF51182">
    <property type="entry name" value="RmlC-like cupins"/>
    <property type="match status" value="1"/>
</dbReference>
<reference evidence="18 19" key="1">
    <citation type="submission" date="2009-08" db="EMBL/GenBank/DDBJ databases">
        <title>The Genome Sequence of Spizellomyces punctatus strain DAOM BR117.</title>
        <authorList>
            <consortium name="The Broad Institute Genome Sequencing Platform"/>
            <person name="Russ C."/>
            <person name="Cuomo C."/>
            <person name="Shea T."/>
            <person name="Young S.K."/>
            <person name="Zeng Q."/>
            <person name="Koehrsen M."/>
            <person name="Haas B."/>
            <person name="Borodovsky M."/>
            <person name="Guigo R."/>
            <person name="Alvarado L."/>
            <person name="Berlin A."/>
            <person name="Bochicchio J."/>
            <person name="Borenstein D."/>
            <person name="Chapman S."/>
            <person name="Chen Z."/>
            <person name="Engels R."/>
            <person name="Freedman E."/>
            <person name="Gellesch M."/>
            <person name="Goldberg J."/>
            <person name="Griggs A."/>
            <person name="Gujja S."/>
            <person name="Heiman D."/>
            <person name="Hepburn T."/>
            <person name="Howarth C."/>
            <person name="Jen D."/>
            <person name="Larson L."/>
            <person name="Lewis B."/>
            <person name="Mehta T."/>
            <person name="Park D."/>
            <person name="Pearson M."/>
            <person name="Roberts A."/>
            <person name="Saif S."/>
            <person name="Shenoy N."/>
            <person name="Sisk P."/>
            <person name="Stolte C."/>
            <person name="Sykes S."/>
            <person name="Thomson T."/>
            <person name="Walk T."/>
            <person name="White J."/>
            <person name="Yandava C."/>
            <person name="Burger G."/>
            <person name="Gray M.W."/>
            <person name="Holland P.W.H."/>
            <person name="King N."/>
            <person name="Lang F.B.F."/>
            <person name="Roger A.J."/>
            <person name="Ruiz-Trillo I."/>
            <person name="Lander E."/>
            <person name="Nusbaum C."/>
        </authorList>
    </citation>
    <scope>NUCLEOTIDE SEQUENCE [LARGE SCALE GENOMIC DNA]</scope>
    <source>
        <strain evidence="18 19">DAOM BR117</strain>
    </source>
</reference>
<dbReference type="InterPro" id="IPR014710">
    <property type="entry name" value="RmlC-like_jellyroll"/>
</dbReference>
<feature type="domain" description="Phosphomannose isomerase type I C-terminal" evidence="15">
    <location>
        <begin position="337"/>
        <end position="380"/>
    </location>
</feature>
<evidence type="ECO:0000256" key="8">
    <source>
        <dbReference type="ARBA" id="ARBA00022833"/>
    </source>
</evidence>
<evidence type="ECO:0000256" key="10">
    <source>
        <dbReference type="ARBA" id="ARBA00029741"/>
    </source>
</evidence>
<keyword evidence="19" id="KW-1185">Reference proteome</keyword>
<comment type="pathway">
    <text evidence="3">Nucleotide-sugar biosynthesis; GDP-alpha-D-mannose biosynthesis; alpha-D-mannose 1-phosphate from D-fructose 6-phosphate: step 1/2.</text>
</comment>
<evidence type="ECO:0000256" key="1">
    <source>
        <dbReference type="ARBA" id="ARBA00000757"/>
    </source>
</evidence>
<evidence type="ECO:0000259" key="16">
    <source>
        <dbReference type="Pfam" id="PF20511"/>
    </source>
</evidence>
<name>A0A0L0HHW7_SPIPD</name>
<dbReference type="GO" id="GO:0008270">
    <property type="term" value="F:zinc ion binding"/>
    <property type="evidence" value="ECO:0007669"/>
    <property type="project" value="InterPro"/>
</dbReference>
<dbReference type="STRING" id="645134.A0A0L0HHW7"/>
<comment type="cofactor">
    <cofactor evidence="13">
        <name>Zn(2+)</name>
        <dbReference type="ChEBI" id="CHEBI:29105"/>
    </cofactor>
    <text evidence="13">Binds 1 zinc ion per subunit.</text>
</comment>
<dbReference type="eggNOG" id="KOG2757">
    <property type="taxonomic scope" value="Eukaryota"/>
</dbReference>
<dbReference type="OMA" id="DIGLFCG"/>
<dbReference type="GO" id="GO:0009298">
    <property type="term" value="P:GDP-mannose biosynthetic process"/>
    <property type="evidence" value="ECO:0007669"/>
    <property type="project" value="UniProtKB-UniPathway"/>
</dbReference>
<dbReference type="VEuPathDB" id="FungiDB:SPPG_03804"/>
<gene>
    <name evidence="18" type="ORF">SPPG_03804</name>
</gene>
<dbReference type="InParanoid" id="A0A0L0HHW7"/>
<dbReference type="GeneID" id="27687292"/>
<dbReference type="Pfam" id="PF20512">
    <property type="entry name" value="PMI_typeI_hel"/>
    <property type="match status" value="1"/>
</dbReference>
<evidence type="ECO:0000313" key="18">
    <source>
        <dbReference type="EMBL" id="KND00682.1"/>
    </source>
</evidence>
<protein>
    <recommendedName>
        <fullName evidence="6">Mannose-6-phosphate isomerase</fullName>
        <ecNumber evidence="5">5.3.1.8</ecNumber>
    </recommendedName>
    <alternativeName>
        <fullName evidence="10">Phosphohexomutase</fullName>
    </alternativeName>
    <alternativeName>
        <fullName evidence="11">Phosphomannose isomerase</fullName>
    </alternativeName>
</protein>